<evidence type="ECO:0000256" key="1">
    <source>
        <dbReference type="ARBA" id="ARBA00023015"/>
    </source>
</evidence>
<accession>A0A2S5DFN6</accession>
<dbReference type="SMART" id="SM00421">
    <property type="entry name" value="HTH_LUXR"/>
    <property type="match status" value="1"/>
</dbReference>
<proteinExistence type="predicted"/>
<comment type="caution">
    <text evidence="5">The sequence shown here is derived from an EMBL/GenBank/DDBJ whole genome shotgun (WGS) entry which is preliminary data.</text>
</comment>
<keyword evidence="3" id="KW-0804">Transcription</keyword>
<dbReference type="PRINTS" id="PR00038">
    <property type="entry name" value="HTHLUXR"/>
</dbReference>
<evidence type="ECO:0000259" key="4">
    <source>
        <dbReference type="PROSITE" id="PS50043"/>
    </source>
</evidence>
<dbReference type="Proteomes" id="UP000237082">
    <property type="component" value="Unassembled WGS sequence"/>
</dbReference>
<dbReference type="GO" id="GO:0006355">
    <property type="term" value="P:regulation of DNA-templated transcription"/>
    <property type="evidence" value="ECO:0007669"/>
    <property type="project" value="InterPro"/>
</dbReference>
<reference evidence="6" key="1">
    <citation type="submission" date="2018-02" db="EMBL/GenBank/DDBJ databases">
        <authorList>
            <person name="O'Hara-Hanley K."/>
            <person name="Soby S."/>
        </authorList>
    </citation>
    <scope>NUCLEOTIDE SEQUENCE [LARGE SCALE GENOMIC DNA]</scope>
    <source>
        <strain evidence="6">MWU14-2602</strain>
    </source>
</reference>
<dbReference type="EMBL" id="PQWB01000042">
    <property type="protein sequence ID" value="POZ61920.1"/>
    <property type="molecule type" value="Genomic_DNA"/>
</dbReference>
<dbReference type="PANTHER" id="PTHR43214:SF41">
    <property type="entry name" value="NITRATE_NITRITE RESPONSE REGULATOR PROTEIN NARP"/>
    <property type="match status" value="1"/>
</dbReference>
<evidence type="ECO:0000313" key="6">
    <source>
        <dbReference type="Proteomes" id="UP000237082"/>
    </source>
</evidence>
<evidence type="ECO:0000313" key="5">
    <source>
        <dbReference type="EMBL" id="POZ61920.1"/>
    </source>
</evidence>
<keyword evidence="2" id="KW-0238">DNA-binding</keyword>
<dbReference type="InterPro" id="IPR036388">
    <property type="entry name" value="WH-like_DNA-bd_sf"/>
</dbReference>
<protein>
    <recommendedName>
        <fullName evidence="4">HTH luxR-type domain-containing protein</fullName>
    </recommendedName>
</protein>
<dbReference type="Pfam" id="PF00196">
    <property type="entry name" value="GerE"/>
    <property type="match status" value="1"/>
</dbReference>
<dbReference type="InterPro" id="IPR000792">
    <property type="entry name" value="Tscrpt_reg_LuxR_C"/>
</dbReference>
<dbReference type="PROSITE" id="PS50043">
    <property type="entry name" value="HTH_LUXR_2"/>
    <property type="match status" value="1"/>
</dbReference>
<dbReference type="PANTHER" id="PTHR43214">
    <property type="entry name" value="TWO-COMPONENT RESPONSE REGULATOR"/>
    <property type="match status" value="1"/>
</dbReference>
<keyword evidence="1" id="KW-0805">Transcription regulation</keyword>
<keyword evidence="6" id="KW-1185">Reference proteome</keyword>
<sequence>MSLQSDAESIVSPLLPRRLKISSTSLAHWAEAMAYLPNEPTLFPIWLEQQLKPLFGFEKLFCVHGEVVAGEVRITHWLSLGYESDSFQSYMQSFEWERRGCLKWWLKNRKPFLLSYASPPIFSSQFELSEMARMGLHTIVGHGLVNPLSREGTYFSMGNVRTPFDPGLLEMMELTMPFLHSQFIDFIHQKSAISLEMDGVPPRQREVLRYALAGYPDKKIAREMDISEKTVRNQLSELYRMFDVRSRAELIVKLR</sequence>
<dbReference type="InterPro" id="IPR016032">
    <property type="entry name" value="Sig_transdc_resp-reg_C-effctor"/>
</dbReference>
<dbReference type="Gene3D" id="1.10.10.10">
    <property type="entry name" value="Winged helix-like DNA-binding domain superfamily/Winged helix DNA-binding domain"/>
    <property type="match status" value="1"/>
</dbReference>
<dbReference type="AlphaFoldDB" id="A0A2S5DFN6"/>
<gene>
    <name evidence="5" type="ORF">C2I19_11040</name>
</gene>
<dbReference type="InterPro" id="IPR039420">
    <property type="entry name" value="WalR-like"/>
</dbReference>
<name>A0A2S5DFN6_9NEIS</name>
<dbReference type="CDD" id="cd06170">
    <property type="entry name" value="LuxR_C_like"/>
    <property type="match status" value="1"/>
</dbReference>
<dbReference type="SUPFAM" id="SSF46894">
    <property type="entry name" value="C-terminal effector domain of the bipartite response regulators"/>
    <property type="match status" value="1"/>
</dbReference>
<evidence type="ECO:0000256" key="2">
    <source>
        <dbReference type="ARBA" id="ARBA00023125"/>
    </source>
</evidence>
<evidence type="ECO:0000256" key="3">
    <source>
        <dbReference type="ARBA" id="ARBA00023163"/>
    </source>
</evidence>
<feature type="domain" description="HTH luxR-type" evidence="4">
    <location>
        <begin position="196"/>
        <end position="255"/>
    </location>
</feature>
<dbReference type="GO" id="GO:0003677">
    <property type="term" value="F:DNA binding"/>
    <property type="evidence" value="ECO:0007669"/>
    <property type="project" value="UniProtKB-KW"/>
</dbReference>
<organism evidence="5 6">
    <name type="scientific">Chromobacterium alticapitis</name>
    <dbReference type="NCBI Taxonomy" id="2073169"/>
    <lineage>
        <taxon>Bacteria</taxon>
        <taxon>Pseudomonadati</taxon>
        <taxon>Pseudomonadota</taxon>
        <taxon>Betaproteobacteria</taxon>
        <taxon>Neisseriales</taxon>
        <taxon>Chromobacteriaceae</taxon>
        <taxon>Chromobacterium</taxon>
    </lineage>
</organism>